<dbReference type="EMBL" id="JAZDUA010001022">
    <property type="protein sequence ID" value="KAK7788581.1"/>
    <property type="molecule type" value="Genomic_DNA"/>
</dbReference>
<sequence>MKVPLPLSTRRCRNTVNSAIIFQLSQDYLGCIFLRAWREKKIVKRRQSHGSYSRSKLLAGSADRGGSRDKRRELNVNVAAYWISISQRRQRGAFGGDSVGSGAFPGSGLRSGKARDRQSSVSGSNLAHSPGLRARSGG</sequence>
<evidence type="ECO:0000313" key="2">
    <source>
        <dbReference type="EMBL" id="KAK7788581.1"/>
    </source>
</evidence>
<feature type="compositionally biased region" description="Gly residues" evidence="1">
    <location>
        <begin position="93"/>
        <end position="105"/>
    </location>
</feature>
<proteinExistence type="predicted"/>
<feature type="region of interest" description="Disordered" evidence="1">
    <location>
        <begin position="44"/>
        <end position="70"/>
    </location>
</feature>
<reference evidence="2 3" key="1">
    <citation type="submission" date="2024-03" db="EMBL/GenBank/DDBJ databases">
        <title>The genome assembly and annotation of the cricket Gryllus longicercus Weissman &amp; Gray.</title>
        <authorList>
            <person name="Szrajer S."/>
            <person name="Gray D."/>
            <person name="Ylla G."/>
        </authorList>
    </citation>
    <scope>NUCLEOTIDE SEQUENCE [LARGE SCALE GENOMIC DNA]</scope>
    <source>
        <strain evidence="2">DAG 2021-001</strain>
        <tissue evidence="2">Whole body minus gut</tissue>
    </source>
</reference>
<accession>A0AAN9VBV8</accession>
<organism evidence="2 3">
    <name type="scientific">Gryllus longicercus</name>
    <dbReference type="NCBI Taxonomy" id="2509291"/>
    <lineage>
        <taxon>Eukaryota</taxon>
        <taxon>Metazoa</taxon>
        <taxon>Ecdysozoa</taxon>
        <taxon>Arthropoda</taxon>
        <taxon>Hexapoda</taxon>
        <taxon>Insecta</taxon>
        <taxon>Pterygota</taxon>
        <taxon>Neoptera</taxon>
        <taxon>Polyneoptera</taxon>
        <taxon>Orthoptera</taxon>
        <taxon>Ensifera</taxon>
        <taxon>Gryllidea</taxon>
        <taxon>Grylloidea</taxon>
        <taxon>Gryllidae</taxon>
        <taxon>Gryllinae</taxon>
        <taxon>Gryllus</taxon>
    </lineage>
</organism>
<evidence type="ECO:0000256" key="1">
    <source>
        <dbReference type="SAM" id="MobiDB-lite"/>
    </source>
</evidence>
<keyword evidence="3" id="KW-1185">Reference proteome</keyword>
<name>A0AAN9VBV8_9ORTH</name>
<dbReference type="AlphaFoldDB" id="A0AAN9VBV8"/>
<comment type="caution">
    <text evidence="2">The sequence shown here is derived from an EMBL/GenBank/DDBJ whole genome shotgun (WGS) entry which is preliminary data.</text>
</comment>
<gene>
    <name evidence="2" type="ORF">R5R35_002607</name>
</gene>
<protein>
    <submittedName>
        <fullName evidence="2">Uncharacterized protein</fullName>
    </submittedName>
</protein>
<evidence type="ECO:0000313" key="3">
    <source>
        <dbReference type="Proteomes" id="UP001378592"/>
    </source>
</evidence>
<feature type="region of interest" description="Disordered" evidence="1">
    <location>
        <begin position="90"/>
        <end position="138"/>
    </location>
</feature>
<dbReference type="Proteomes" id="UP001378592">
    <property type="component" value="Unassembled WGS sequence"/>
</dbReference>